<dbReference type="PROSITE" id="PS50931">
    <property type="entry name" value="HTH_LYSR"/>
    <property type="match status" value="1"/>
</dbReference>
<protein>
    <submittedName>
        <fullName evidence="6">LysR substrate-binding domain-containing protein</fullName>
    </submittedName>
</protein>
<dbReference type="InterPro" id="IPR005119">
    <property type="entry name" value="LysR_subst-bd"/>
</dbReference>
<dbReference type="PANTHER" id="PTHR30537">
    <property type="entry name" value="HTH-TYPE TRANSCRIPTIONAL REGULATOR"/>
    <property type="match status" value="1"/>
</dbReference>
<keyword evidence="7" id="KW-1185">Reference proteome</keyword>
<dbReference type="PANTHER" id="PTHR30537:SF74">
    <property type="entry name" value="HTH-TYPE TRANSCRIPTIONAL REGULATOR TRPI"/>
    <property type="match status" value="1"/>
</dbReference>
<dbReference type="Pfam" id="PF00126">
    <property type="entry name" value="HTH_1"/>
    <property type="match status" value="1"/>
</dbReference>
<sequence length="308" mass="34607">MATPPPTRMPALAALRAFEAAARLGSVRRAAEELHVTPAAVTQQIRALEADLGLPLVRKRGNALELTEAGLRGKDPLISAFRQMQQAVERMRRRTPPRRLRLSVEPAFAVNWLIARLPRYRELPNALDVLLDPTKAVVDLAANEADLAIRFGRGLYPGLESIDLFEDEILPVCSPEYLKRHPIAKPKDLLQHRLLRLDWSSREGLWPDWPAWLEAAGVSDSGTVEERRHDMTFPESNLLLRAAVDGQGVALGQTSLVKDYIESKQLVAPIPKRLKTGFRYHLVYPLGADQRPEIALFRDWIVGEAHRE</sequence>
<dbReference type="CDD" id="cd08432">
    <property type="entry name" value="PBP2_GcdR_TrpI_HvrB_AmpR_like"/>
    <property type="match status" value="1"/>
</dbReference>
<dbReference type="Gene3D" id="1.10.10.10">
    <property type="entry name" value="Winged helix-like DNA-binding domain superfamily/Winged helix DNA-binding domain"/>
    <property type="match status" value="1"/>
</dbReference>
<dbReference type="Gene3D" id="3.40.190.10">
    <property type="entry name" value="Periplasmic binding protein-like II"/>
    <property type="match status" value="2"/>
</dbReference>
<evidence type="ECO:0000313" key="6">
    <source>
        <dbReference type="EMBL" id="MDQ7248167.1"/>
    </source>
</evidence>
<organism evidence="6 7">
    <name type="scientific">Dongia sedimenti</name>
    <dbReference type="NCBI Taxonomy" id="3064282"/>
    <lineage>
        <taxon>Bacteria</taxon>
        <taxon>Pseudomonadati</taxon>
        <taxon>Pseudomonadota</taxon>
        <taxon>Alphaproteobacteria</taxon>
        <taxon>Rhodospirillales</taxon>
        <taxon>Dongiaceae</taxon>
        <taxon>Dongia</taxon>
    </lineage>
</organism>
<keyword evidence="2" id="KW-0805">Transcription regulation</keyword>
<keyword evidence="4" id="KW-0804">Transcription</keyword>
<evidence type="ECO:0000259" key="5">
    <source>
        <dbReference type="PROSITE" id="PS50931"/>
    </source>
</evidence>
<evidence type="ECO:0000256" key="4">
    <source>
        <dbReference type="ARBA" id="ARBA00023163"/>
    </source>
</evidence>
<evidence type="ECO:0000256" key="3">
    <source>
        <dbReference type="ARBA" id="ARBA00023125"/>
    </source>
</evidence>
<dbReference type="Pfam" id="PF03466">
    <property type="entry name" value="LysR_substrate"/>
    <property type="match status" value="1"/>
</dbReference>
<gene>
    <name evidence="6" type="ORF">Q8A70_10850</name>
</gene>
<evidence type="ECO:0000256" key="2">
    <source>
        <dbReference type="ARBA" id="ARBA00023015"/>
    </source>
</evidence>
<reference evidence="7" key="1">
    <citation type="submission" date="2023-08" db="EMBL/GenBank/DDBJ databases">
        <title>Rhodospirillaceae gen. nov., a novel taxon isolated from the Yangtze River Yuezi River estuary sludge.</title>
        <authorList>
            <person name="Ruan L."/>
        </authorList>
    </citation>
    <scope>NUCLEOTIDE SEQUENCE [LARGE SCALE GENOMIC DNA]</scope>
    <source>
        <strain evidence="7">R-7</strain>
    </source>
</reference>
<dbReference type="Proteomes" id="UP001230156">
    <property type="component" value="Unassembled WGS sequence"/>
</dbReference>
<name>A0ABU0YKB8_9PROT</name>
<proteinExistence type="inferred from homology"/>
<dbReference type="SUPFAM" id="SSF53850">
    <property type="entry name" value="Periplasmic binding protein-like II"/>
    <property type="match status" value="1"/>
</dbReference>
<dbReference type="InterPro" id="IPR036390">
    <property type="entry name" value="WH_DNA-bd_sf"/>
</dbReference>
<dbReference type="SUPFAM" id="SSF46785">
    <property type="entry name" value="Winged helix' DNA-binding domain"/>
    <property type="match status" value="1"/>
</dbReference>
<keyword evidence="3" id="KW-0238">DNA-binding</keyword>
<evidence type="ECO:0000256" key="1">
    <source>
        <dbReference type="ARBA" id="ARBA00009437"/>
    </source>
</evidence>
<accession>A0ABU0YKB8</accession>
<dbReference type="EMBL" id="JAUYVI010000003">
    <property type="protein sequence ID" value="MDQ7248167.1"/>
    <property type="molecule type" value="Genomic_DNA"/>
</dbReference>
<evidence type="ECO:0000313" key="7">
    <source>
        <dbReference type="Proteomes" id="UP001230156"/>
    </source>
</evidence>
<comment type="similarity">
    <text evidence="1">Belongs to the LysR transcriptional regulatory family.</text>
</comment>
<dbReference type="InterPro" id="IPR058163">
    <property type="entry name" value="LysR-type_TF_proteobact-type"/>
</dbReference>
<dbReference type="InterPro" id="IPR036388">
    <property type="entry name" value="WH-like_DNA-bd_sf"/>
</dbReference>
<comment type="caution">
    <text evidence="6">The sequence shown here is derived from an EMBL/GenBank/DDBJ whole genome shotgun (WGS) entry which is preliminary data.</text>
</comment>
<feature type="domain" description="HTH lysR-type" evidence="5">
    <location>
        <begin position="10"/>
        <end position="67"/>
    </location>
</feature>
<dbReference type="RefSeq" id="WP_379955613.1">
    <property type="nucleotide sequence ID" value="NZ_JAUYVI010000003.1"/>
</dbReference>
<dbReference type="InterPro" id="IPR000847">
    <property type="entry name" value="LysR_HTH_N"/>
</dbReference>